<proteinExistence type="predicted"/>
<name>A0A392V8J0_9FABA</name>
<protein>
    <submittedName>
        <fullName evidence="1">Uncharacterized protein</fullName>
    </submittedName>
</protein>
<feature type="non-terminal residue" evidence="1">
    <location>
        <position position="1"/>
    </location>
</feature>
<organism evidence="1 2">
    <name type="scientific">Trifolium medium</name>
    <dbReference type="NCBI Taxonomy" id="97028"/>
    <lineage>
        <taxon>Eukaryota</taxon>
        <taxon>Viridiplantae</taxon>
        <taxon>Streptophyta</taxon>
        <taxon>Embryophyta</taxon>
        <taxon>Tracheophyta</taxon>
        <taxon>Spermatophyta</taxon>
        <taxon>Magnoliopsida</taxon>
        <taxon>eudicotyledons</taxon>
        <taxon>Gunneridae</taxon>
        <taxon>Pentapetalae</taxon>
        <taxon>rosids</taxon>
        <taxon>fabids</taxon>
        <taxon>Fabales</taxon>
        <taxon>Fabaceae</taxon>
        <taxon>Papilionoideae</taxon>
        <taxon>50 kb inversion clade</taxon>
        <taxon>NPAAA clade</taxon>
        <taxon>Hologalegina</taxon>
        <taxon>IRL clade</taxon>
        <taxon>Trifolieae</taxon>
        <taxon>Trifolium</taxon>
    </lineage>
</organism>
<accession>A0A392V8J0</accession>
<evidence type="ECO:0000313" key="1">
    <source>
        <dbReference type="EMBL" id="MCI83251.1"/>
    </source>
</evidence>
<evidence type="ECO:0000313" key="2">
    <source>
        <dbReference type="Proteomes" id="UP000265520"/>
    </source>
</evidence>
<sequence length="58" mass="6629">LPQKSGRQLVDHLSEQAREVAGEASMERTPRALAMWMAGPRLVHMIRRQDMIIISYPV</sequence>
<comment type="caution">
    <text evidence="1">The sequence shown here is derived from an EMBL/GenBank/DDBJ whole genome shotgun (WGS) entry which is preliminary data.</text>
</comment>
<dbReference type="EMBL" id="LXQA011062740">
    <property type="protein sequence ID" value="MCI83251.1"/>
    <property type="molecule type" value="Genomic_DNA"/>
</dbReference>
<reference evidence="1 2" key="1">
    <citation type="journal article" date="2018" name="Front. Plant Sci.">
        <title>Red Clover (Trifolium pratense) and Zigzag Clover (T. medium) - A Picture of Genomic Similarities and Differences.</title>
        <authorList>
            <person name="Dluhosova J."/>
            <person name="Istvanek J."/>
            <person name="Nedelnik J."/>
            <person name="Repkova J."/>
        </authorList>
    </citation>
    <scope>NUCLEOTIDE SEQUENCE [LARGE SCALE GENOMIC DNA]</scope>
    <source>
        <strain evidence="2">cv. 10/8</strain>
        <tissue evidence="1">Leaf</tissue>
    </source>
</reference>
<dbReference type="Proteomes" id="UP000265520">
    <property type="component" value="Unassembled WGS sequence"/>
</dbReference>
<keyword evidence="2" id="KW-1185">Reference proteome</keyword>
<dbReference type="AlphaFoldDB" id="A0A392V8J0"/>